<dbReference type="SUPFAM" id="SSF46458">
    <property type="entry name" value="Globin-like"/>
    <property type="match status" value="16"/>
</dbReference>
<dbReference type="Proteomes" id="UP000572268">
    <property type="component" value="Unassembled WGS sequence"/>
</dbReference>
<dbReference type="Gene3D" id="1.10.490.10">
    <property type="entry name" value="Globins"/>
    <property type="match status" value="16"/>
</dbReference>
<evidence type="ECO:0000313" key="9">
    <source>
        <dbReference type="Proteomes" id="UP000570595"/>
    </source>
</evidence>
<evidence type="ECO:0000256" key="2">
    <source>
        <dbReference type="ARBA" id="ARBA00022617"/>
    </source>
</evidence>
<evidence type="ECO:0000256" key="6">
    <source>
        <dbReference type="SAM" id="Coils"/>
    </source>
</evidence>
<dbReference type="Pfam" id="PF01152">
    <property type="entry name" value="Bac_globin"/>
    <property type="match status" value="16"/>
</dbReference>
<gene>
    <name evidence="8" type="ORF">FOL46_000166</name>
    <name evidence="7" type="ORF">FOZ61_000135</name>
</gene>
<evidence type="ECO:0000313" key="7">
    <source>
        <dbReference type="EMBL" id="KAF4665176.1"/>
    </source>
</evidence>
<dbReference type="CDD" id="cd00454">
    <property type="entry name" value="TrHb1_N"/>
    <property type="match status" value="16"/>
</dbReference>
<dbReference type="GO" id="GO:0046872">
    <property type="term" value="F:metal ion binding"/>
    <property type="evidence" value="ECO:0007669"/>
    <property type="project" value="UniProtKB-KW"/>
</dbReference>
<keyword evidence="2" id="KW-0349">Heme</keyword>
<proteinExistence type="inferred from homology"/>
<dbReference type="EMBL" id="JABAHT010000100">
    <property type="protein sequence ID" value="KAF4665176.1"/>
    <property type="molecule type" value="Genomic_DNA"/>
</dbReference>
<accession>A0A7J6M184</accession>
<comment type="caution">
    <text evidence="7">The sequence shown here is derived from an EMBL/GenBank/DDBJ whole genome shotgun (WGS) entry which is preliminary data.</text>
</comment>
<keyword evidence="6" id="KW-0175">Coiled coil</keyword>
<dbReference type="InterPro" id="IPR001486">
    <property type="entry name" value="Hemoglobin_trunc"/>
</dbReference>
<dbReference type="GO" id="GO:0019825">
    <property type="term" value="F:oxygen binding"/>
    <property type="evidence" value="ECO:0007669"/>
    <property type="project" value="InterPro"/>
</dbReference>
<keyword evidence="1" id="KW-0813">Transport</keyword>
<dbReference type="InterPro" id="IPR009050">
    <property type="entry name" value="Globin-like_sf"/>
</dbReference>
<sequence>MASVDDLLKSVEKTQKDVQSVKGQVQSVADKLKAIKVQVDQRKVAAGGAGGTAAINAGFVQKELDRARGIISKFMAMIRPPADGEGSGPQDEAVATAQATIDMLAKRKNATDDLSRPLFERLGGDTALEACIGLVYAKALKDPRTRAYFEKNQRKIDSIRKKMHQFLSGQFGGASKYDLDDLKMVHYQMNITDFQFDVMSELFHHTFEAVGAHPNAVKDAMRAIGQVRKAITTGCTVRMELARRSIEKGKDGLYRRLGEAEGIKTFMDRVYELVVNDHRLKTYFADKDVEKVKNSQLVWITEALGGPKTWQGEQAVLSKDLKEVHRDLGVNDYLFDCFIMNCQKALNGLGVEEDVMDEVLVSLEPARDGVLCRSSGLSATSKVVGGRTVLERLGGEMNLEAVIETMYTGCLLDPRVKYFFSKDTSKMTHIKSKMVQLLTGMLGGPQLYPVNNLRPAHYGLNITDYQFDAVLENFQVAANIMDVEPAVMNDMAEVVRFTRSPITCGCTVRLEIARKKTESQGTEGLISILGGQEGVVSWVAKVYDRVLVDDRVKHFFQGSKLDAVMESQGKYFQQLFGASTGYRGRDLPEIHSTIQISDFHFDSFMESCREAFQAMGVDSETIDDCTVLMESLRLQIVNKELMNHDVKRALEMANQKPLYDRLGGENSLEKLIDLAYEKALQDDRLRSFFEKNKAKVTAIKKKMTQFIGGLIGGPVTYDAKDLLPAHYGMNITNFHFDAMLTILATTLLNDIGVEKALARELLRALQPVRSDVTKGFTVRGEIARKKVVVDGIDHFLGRMGGRDGLLKVIDSLYEILAEDARVKEFFGGGVLERIRDAQTTVLVELLGGPKTYRGAVARSRDLVAVHKTLGVTDYHFDAFLVDFHKALSGAGLDEDLVDAVIITLEPLRDTVLGRDAGESALAQQMKQKNGKPVIERLGGDMNLETIVEGMYEKAQVDDRLKFFLDKGKQKVRQIKQKMYQLMCGALGGPTLYDLNKLKPAHYNMNITDYHFDAILACFADTCQEMDVDADTVDDACLVLNSVRSDITAGCTVRMELAKRRGHVDGDDQLFARLGGMEAVEDVVTRLYECVERDRRINNFFTGAKLQAIKRTQSDFIIKTLGGPTDYNGRSLEEIHAVLAITDFHLDVFFQLMARALRDCGHDGDSVDEVLVRLEGLRKHILAAHYEKKGYSWSLVEMADIVGLITNVERAHTDLQQLRTKMASVTGKLEAIKQQVGPAAGGGEDGTTPINAHYVQSELRKARETLDRFMSIVREQAEKQDATSADDELLEAEATMEALRKKLKGNDDKSRPLIERLGGDTAIETCVKLAYAQAVKDSRTKAYFDKTKRKMDSTKKKMHQFLAGAFGGASTYDNDGLKAIHYQLNITDFHFDAFAEMFHQTFIATGAHANAVRDAMRVLAATRKDITTGCTVRMELARRSTEKGLDALFKRLGEADGIRDFVDRVYDLLIGDKRMVSYFEGKNLDGIKKAQLVYITALLGGPKAWQGRDLAEIHSGLGIDDYGFDCFTMNCEKALNAMGVDEDTIDEIVVTMEPLRDEVLNRRRGLRAETKMVDGQSILERIGGEMNLEAVVETMFSGCVVDPRVKYFFTRDPSKLSGIQTKFTQLLTGLLGGPKTYDYARLRPAHYNLNITDYQFDAVVENLRAVCGMMDLSDAVVADISEVISTLRSYITCGCTVRYEIARKKTEASGTEGLFNQLGRDEGITKFMDDLYALVTRDDRIKHFFQGAKLDAVKESQCIFFKELFGSTAHYTGRDLPSIHSLIQISDFHFDSFLDCAKVALDKMGMDPDTIDDCVVLMESVRRSVVNKELMQHDVKKAMELANKKPLYDRLGGEYTITKLMDSAYDKALIDDRLRFFFEKNKAKVASVKKKMAQFVSALTGGPTGYDASDLKPAHYSMNISNFHFDTMLGLLAITLLEDLKVDKALAREFMALLQPVRADITTGYTVRSEMARKNVEKGLDHLYERMGGKEGILKLLDSLYQLVAGDARIKDFFGDGTLEKIREGQTLVLVELLGGPKVYNGRDLAEIHKNLDVTDYHFDCFCSDFQKAMMGLGMDENLIDEVLITIEPLRLTVLGRDGNEAALAAQMKVKDGKSVIERLGGDMNLEAITESMFDKAMTDDRIRFFLDKGKAKIRALKQKMYQHLAGAFGGPKHYDPAGIKPAHYNMNITDYHVDAMLDCFTESCQEIDIDPDTIDDAVMVMNSVRSDITTGFALRRELAQKRDGQDGEDQLFSRLGGLEGIEEFVTRLYECVERDRRLNQFFTGAKLKAIKQAQTDFIIKTLGGPSDYSGRSLEEIHAVLAITDYHIDCFLQLVARALRDCGHDQETVDEVIVKLGNLRASILKSYYAKMGYTAK</sequence>
<dbReference type="InterPro" id="IPR012292">
    <property type="entry name" value="Globin/Proto"/>
</dbReference>
<dbReference type="InterPro" id="IPR044203">
    <property type="entry name" value="GlbO/GLB3-like"/>
</dbReference>
<dbReference type="OrthoDB" id="283492at2759"/>
<evidence type="ECO:0000256" key="4">
    <source>
        <dbReference type="ARBA" id="ARBA00023004"/>
    </source>
</evidence>
<dbReference type="GO" id="GO:0020037">
    <property type="term" value="F:heme binding"/>
    <property type="evidence" value="ECO:0007669"/>
    <property type="project" value="InterPro"/>
</dbReference>
<name>A0A7J6M184_PEROL</name>
<evidence type="ECO:0000256" key="1">
    <source>
        <dbReference type="ARBA" id="ARBA00022448"/>
    </source>
</evidence>
<protein>
    <submittedName>
        <fullName evidence="7">Uncharacterized protein</fullName>
    </submittedName>
</protein>
<keyword evidence="4" id="KW-0408">Iron</keyword>
<dbReference type="PANTHER" id="PTHR47366">
    <property type="entry name" value="TWO-ON-TWO HEMOGLOBIN-3"/>
    <property type="match status" value="1"/>
</dbReference>
<comment type="similarity">
    <text evidence="5">Belongs to the truncated hemoglobin family. Group II subfamily.</text>
</comment>
<organism evidence="7 9">
    <name type="scientific">Perkinsus olseni</name>
    <name type="common">Perkinsus atlanticus</name>
    <dbReference type="NCBI Taxonomy" id="32597"/>
    <lineage>
        <taxon>Eukaryota</taxon>
        <taxon>Sar</taxon>
        <taxon>Alveolata</taxon>
        <taxon>Perkinsozoa</taxon>
        <taxon>Perkinsea</taxon>
        <taxon>Perkinsida</taxon>
        <taxon>Perkinsidae</taxon>
        <taxon>Perkinsus</taxon>
    </lineage>
</organism>
<dbReference type="EMBL" id="JABANN010000101">
    <property type="protein sequence ID" value="KAF4671621.1"/>
    <property type="molecule type" value="Genomic_DNA"/>
</dbReference>
<evidence type="ECO:0000313" key="8">
    <source>
        <dbReference type="EMBL" id="KAF4671621.1"/>
    </source>
</evidence>
<feature type="coiled-coil region" evidence="6">
    <location>
        <begin position="1281"/>
        <end position="1308"/>
    </location>
</feature>
<evidence type="ECO:0000256" key="3">
    <source>
        <dbReference type="ARBA" id="ARBA00022723"/>
    </source>
</evidence>
<evidence type="ECO:0000313" key="10">
    <source>
        <dbReference type="Proteomes" id="UP000572268"/>
    </source>
</evidence>
<evidence type="ECO:0000256" key="5">
    <source>
        <dbReference type="ARBA" id="ARBA00034496"/>
    </source>
</evidence>
<dbReference type="Proteomes" id="UP000570595">
    <property type="component" value="Unassembled WGS sequence"/>
</dbReference>
<dbReference type="GO" id="GO:0005344">
    <property type="term" value="F:oxygen carrier activity"/>
    <property type="evidence" value="ECO:0007669"/>
    <property type="project" value="InterPro"/>
</dbReference>
<keyword evidence="3" id="KW-0479">Metal-binding</keyword>
<reference evidence="9 10" key="1">
    <citation type="submission" date="2020-04" db="EMBL/GenBank/DDBJ databases">
        <title>Perkinsus olseni comparative genomics.</title>
        <authorList>
            <person name="Bogema D.R."/>
        </authorList>
    </citation>
    <scope>NUCLEOTIDE SEQUENCE [LARGE SCALE GENOMIC DNA]</scope>
    <source>
        <strain evidence="7">ATCC PRA-179</strain>
        <strain evidence="8">ATCC PRA-31</strain>
    </source>
</reference>